<gene>
    <name evidence="1" type="ORF">MNB_SM-4-1728</name>
</gene>
<name>A0A1W1BML9_9ZZZZ</name>
<proteinExistence type="predicted"/>
<organism evidence="1">
    <name type="scientific">hydrothermal vent metagenome</name>
    <dbReference type="NCBI Taxonomy" id="652676"/>
    <lineage>
        <taxon>unclassified sequences</taxon>
        <taxon>metagenomes</taxon>
        <taxon>ecological metagenomes</taxon>
    </lineage>
</organism>
<protein>
    <submittedName>
        <fullName evidence="1">FIG146085: 3'-to-5' oligoribonuclease A, Bacillus type</fullName>
    </submittedName>
</protein>
<sequence>MQINIEKITNAQHILIVADSAAFANASALYSCILTLHKKVSLQNSEPLNVNLSFLPWFDKSRLHRPSTADYIIEVDSDTLELYKFFIKNTFKINQKMATALYAGLLDRYDNFKSDECDGTIFTLISTLLGLKANKKICHEFLLQRVPLAYMRLKERLLKSLILKDEARHAFVSICDDDLKSSNTELIDAYKIMKEFLTIVHVEKVTLLKSDENNKIIKEI</sequence>
<dbReference type="PROSITE" id="PS51257">
    <property type="entry name" value="PROKAR_LIPOPROTEIN"/>
    <property type="match status" value="1"/>
</dbReference>
<dbReference type="SUPFAM" id="SSF64182">
    <property type="entry name" value="DHH phosphoesterases"/>
    <property type="match status" value="1"/>
</dbReference>
<dbReference type="InterPro" id="IPR038763">
    <property type="entry name" value="DHH_sf"/>
</dbReference>
<accession>A0A1W1BML9</accession>
<dbReference type="AlphaFoldDB" id="A0A1W1BML9"/>
<reference evidence="1" key="1">
    <citation type="submission" date="2016-10" db="EMBL/GenBank/DDBJ databases">
        <authorList>
            <person name="de Groot N.N."/>
        </authorList>
    </citation>
    <scope>NUCLEOTIDE SEQUENCE</scope>
</reference>
<dbReference type="EMBL" id="FPHF01000028">
    <property type="protein sequence ID" value="SFV54747.1"/>
    <property type="molecule type" value="Genomic_DNA"/>
</dbReference>
<evidence type="ECO:0000313" key="1">
    <source>
        <dbReference type="EMBL" id="SFV54747.1"/>
    </source>
</evidence>